<reference evidence="7" key="1">
    <citation type="submission" date="2022-10" db="EMBL/GenBank/DDBJ databases">
        <title>Tapping the CABI collections for fungal endophytes: first genome assemblies for Collariella, Neodidymelliopsis, Ascochyta clinopodiicola, Didymella pomorum, Didymosphaeria variabile, Neocosmospora piperis and Neocucurbitaria cava.</title>
        <authorList>
            <person name="Hill R."/>
        </authorList>
    </citation>
    <scope>NUCLEOTIDE SEQUENCE</scope>
    <source>
        <strain evidence="7">IMI 366586</strain>
    </source>
</reference>
<evidence type="ECO:0000259" key="6">
    <source>
        <dbReference type="Pfam" id="PF01494"/>
    </source>
</evidence>
<dbReference type="EMBL" id="JAPEUR010000130">
    <property type="protein sequence ID" value="KAJ4319077.1"/>
    <property type="molecule type" value="Genomic_DNA"/>
</dbReference>
<dbReference type="Pfam" id="PF01494">
    <property type="entry name" value="FAD_binding_3"/>
    <property type="match status" value="1"/>
</dbReference>
<accession>A0A9W9BPI9</accession>
<name>A0A9W9BPI9_9HYPO</name>
<organism evidence="7 8">
    <name type="scientific">Fusarium piperis</name>
    <dbReference type="NCBI Taxonomy" id="1435070"/>
    <lineage>
        <taxon>Eukaryota</taxon>
        <taxon>Fungi</taxon>
        <taxon>Dikarya</taxon>
        <taxon>Ascomycota</taxon>
        <taxon>Pezizomycotina</taxon>
        <taxon>Sordariomycetes</taxon>
        <taxon>Hypocreomycetidae</taxon>
        <taxon>Hypocreales</taxon>
        <taxon>Nectriaceae</taxon>
        <taxon>Fusarium</taxon>
        <taxon>Fusarium solani species complex</taxon>
    </lineage>
</organism>
<comment type="similarity">
    <text evidence="1">Belongs to the paxM FAD-dependent monooxygenase family.</text>
</comment>
<dbReference type="PROSITE" id="PS51257">
    <property type="entry name" value="PROKAR_LIPOPROTEIN"/>
    <property type="match status" value="1"/>
</dbReference>
<gene>
    <name evidence="7" type="ORF">N0V84_006530</name>
</gene>
<evidence type="ECO:0000256" key="5">
    <source>
        <dbReference type="ARBA" id="ARBA00023033"/>
    </source>
</evidence>
<dbReference type="InterPro" id="IPR050493">
    <property type="entry name" value="FAD-dep_Monooxygenase_BioMet"/>
</dbReference>
<keyword evidence="8" id="KW-1185">Reference proteome</keyword>
<dbReference type="PANTHER" id="PTHR13789">
    <property type="entry name" value="MONOOXYGENASE"/>
    <property type="match status" value="1"/>
</dbReference>
<evidence type="ECO:0000313" key="7">
    <source>
        <dbReference type="EMBL" id="KAJ4319077.1"/>
    </source>
</evidence>
<sequence>MEDRPRHPAAIDIIVVGAGISGLATAISCALSGHRVTVFEAAKELGEVGAGLQITPNASWILKEWNVPDRLWKLAAEPTCLAVHRYSDGKILAMEKDFGEKIRSKYGAPFIALHRADLHKALYERSHELGIDIQLGQKVVQIDFGETTVFTESGTRGKADLIVAADGLWSNCRQCFLGVEEPPLPTGDLAYRILLHLDEIDDPQLREWVSKPAVNFWIGPEAHAVGYSLRAGNMYNIVLLVPDDLPEGVKRQTGSVDEMRTLFKGWDPILGRFLDMVKKVDKWKLMHRG</sequence>
<keyword evidence="5" id="KW-0503">Monooxygenase</keyword>
<dbReference type="GO" id="GO:0071949">
    <property type="term" value="F:FAD binding"/>
    <property type="evidence" value="ECO:0007669"/>
    <property type="project" value="InterPro"/>
</dbReference>
<evidence type="ECO:0000256" key="1">
    <source>
        <dbReference type="ARBA" id="ARBA00007992"/>
    </source>
</evidence>
<dbReference type="AlphaFoldDB" id="A0A9W9BPI9"/>
<protein>
    <recommendedName>
        <fullName evidence="6">FAD-binding domain-containing protein</fullName>
    </recommendedName>
</protein>
<dbReference type="SUPFAM" id="SSF54373">
    <property type="entry name" value="FAD-linked reductases, C-terminal domain"/>
    <property type="match status" value="1"/>
</dbReference>
<evidence type="ECO:0000256" key="2">
    <source>
        <dbReference type="ARBA" id="ARBA00022630"/>
    </source>
</evidence>
<dbReference type="OrthoDB" id="16820at2759"/>
<proteinExistence type="inferred from homology"/>
<dbReference type="InterPro" id="IPR002938">
    <property type="entry name" value="FAD-bd"/>
</dbReference>
<comment type="caution">
    <text evidence="7">The sequence shown here is derived from an EMBL/GenBank/DDBJ whole genome shotgun (WGS) entry which is preliminary data.</text>
</comment>
<keyword evidence="4" id="KW-0560">Oxidoreductase</keyword>
<dbReference type="InterPro" id="IPR036188">
    <property type="entry name" value="FAD/NAD-bd_sf"/>
</dbReference>
<keyword evidence="2" id="KW-0285">Flavoprotein</keyword>
<dbReference type="PANTHER" id="PTHR13789:SF238">
    <property type="entry name" value="PUTATIVE (AFU_ORTHOLOGUE AFUA_2G01680)-RELATED"/>
    <property type="match status" value="1"/>
</dbReference>
<dbReference type="GO" id="GO:0004497">
    <property type="term" value="F:monooxygenase activity"/>
    <property type="evidence" value="ECO:0007669"/>
    <property type="project" value="UniProtKB-KW"/>
</dbReference>
<evidence type="ECO:0000256" key="3">
    <source>
        <dbReference type="ARBA" id="ARBA00022827"/>
    </source>
</evidence>
<evidence type="ECO:0000313" key="8">
    <source>
        <dbReference type="Proteomes" id="UP001140502"/>
    </source>
</evidence>
<dbReference type="Gene3D" id="3.50.50.60">
    <property type="entry name" value="FAD/NAD(P)-binding domain"/>
    <property type="match status" value="1"/>
</dbReference>
<dbReference type="PRINTS" id="PR00420">
    <property type="entry name" value="RNGMNOXGNASE"/>
</dbReference>
<keyword evidence="3" id="KW-0274">FAD</keyword>
<evidence type="ECO:0000256" key="4">
    <source>
        <dbReference type="ARBA" id="ARBA00023002"/>
    </source>
</evidence>
<dbReference type="Proteomes" id="UP001140502">
    <property type="component" value="Unassembled WGS sequence"/>
</dbReference>
<feature type="domain" description="FAD-binding" evidence="6">
    <location>
        <begin position="12"/>
        <end position="223"/>
    </location>
</feature>
<dbReference type="SUPFAM" id="SSF51905">
    <property type="entry name" value="FAD/NAD(P)-binding domain"/>
    <property type="match status" value="1"/>
</dbReference>